<feature type="compositionally biased region" description="Basic and acidic residues" evidence="7">
    <location>
        <begin position="22"/>
        <end position="51"/>
    </location>
</feature>
<dbReference type="Pfam" id="PF21010">
    <property type="entry name" value="HA2_C"/>
    <property type="match status" value="1"/>
</dbReference>
<dbReference type="SMART" id="SM00490">
    <property type="entry name" value="HELICc"/>
    <property type="match status" value="1"/>
</dbReference>
<evidence type="ECO:0000256" key="5">
    <source>
        <dbReference type="ARBA" id="ARBA00022840"/>
    </source>
</evidence>
<evidence type="ECO:0000259" key="8">
    <source>
        <dbReference type="PROSITE" id="PS51192"/>
    </source>
</evidence>
<dbReference type="SMART" id="SM00847">
    <property type="entry name" value="HA2"/>
    <property type="match status" value="1"/>
</dbReference>
<dbReference type="RefSeq" id="XP_014670430.1">
    <property type="nucleotide sequence ID" value="XM_014814944.1"/>
</dbReference>
<dbReference type="SUPFAM" id="SSF52540">
    <property type="entry name" value="P-loop containing nucleoside triphosphate hydrolases"/>
    <property type="match status" value="1"/>
</dbReference>
<dbReference type="EC" id="3.6.4.13" evidence="1"/>
<proteinExistence type="predicted"/>
<dbReference type="InterPro" id="IPR001650">
    <property type="entry name" value="Helicase_C-like"/>
</dbReference>
<gene>
    <name evidence="11" type="primary">LOC106811358</name>
</gene>
<dbReference type="SMART" id="SM00487">
    <property type="entry name" value="DEXDc"/>
    <property type="match status" value="1"/>
</dbReference>
<dbReference type="Pfam" id="PF00271">
    <property type="entry name" value="Helicase_C"/>
    <property type="match status" value="1"/>
</dbReference>
<evidence type="ECO:0000256" key="1">
    <source>
        <dbReference type="ARBA" id="ARBA00012552"/>
    </source>
</evidence>
<keyword evidence="2" id="KW-0547">Nucleotide-binding</keyword>
<evidence type="ECO:0000256" key="4">
    <source>
        <dbReference type="ARBA" id="ARBA00022806"/>
    </source>
</evidence>
<evidence type="ECO:0000259" key="9">
    <source>
        <dbReference type="PROSITE" id="PS51194"/>
    </source>
</evidence>
<name>A0ABM1EE09_PRICU</name>
<dbReference type="PANTHER" id="PTHR18934">
    <property type="entry name" value="ATP-DEPENDENT RNA HELICASE"/>
    <property type="match status" value="1"/>
</dbReference>
<keyword evidence="3" id="KW-0378">Hydrolase</keyword>
<dbReference type="PANTHER" id="PTHR18934:SF237">
    <property type="entry name" value="ATP-DEPENDENT DNA_RNA HELICASE DHX36"/>
    <property type="match status" value="1"/>
</dbReference>
<keyword evidence="5" id="KW-0067">ATP-binding</keyword>
<sequence>MPPCQPYQSGRGFRGRRGAAYRQHDTEGEGRGGEQEWGRERRPHDAHRRDVSAGGRGGEGGRGGRGKHPAHLKGRDIGLWYAGKSSFKKKERDREEMSVVQIDAKKETALCQLLKEIEESQEACVAFKMDARAKPVATYQGVKDGSLAGLEDDAGQFESGYGLTSRGSAMSLSRDNSASNMSALNLAGGTSEEADDVDEDFSLPEMDEDMGDLAAELKEINRSNKIGGTSLPTKLMTQLCRNETLDGKLLVEAERKQADSHWLKMQGFRRNLPSYAMQQKIVETIKQNQVVVLSGETGCGKTTQVPQFILDDYIKRGDGSLCRVACTQPRRISAITVAERVADERAEPCGGCSTGYQIRLQSRLPREQGSIMYCTTGIMLRWLTSDRVLSRVSHIVLDEVHERDLQSDFLIIIVRDILPLRPDLKLILMSATLNADQFSTYFGTCPMLHIPGYTFPVTEYLLEDVVEMTRYFPEGKALQQEKRDSRRKQRLLCQEDVMRQEEYSSQFPVYLRTLQGRYSVHTVDAIRVMNTEIVDHQLILAVMRHIVTGIREEGAILTFLPGWSDISNVNKLLSSDTMFRSKSFLVIPLHSMMPTVSQKEVFNRPPPGVRKIILATNIAETSITIDDVVFVIDCGKTKMKKFDVENNITTLKAEWVALANAKQRSGRAGRVQAGYCFHLYNRLQQSLMDAYQLPEILRTPLEELCLQVKLLRLGLVQPFVSRAMEPPSDAVLTLALRNLTTLNALDENEDLTALGFHLARMPTDPHTGKMILFAAMFRCLDPVLTIAASLSFKDAFVIPLYHLAGNTQLVKAVICAGLYPKVAKLDKLTSKSRFVLPRLSTKTDGTVKIHPKSVNAEEKEFDSRWIVYHLKMKTAAVYLFDTTNIAPCPLLFFGGRLSIRSEERGEMIVIDDYIELHVPTCTAYVIKGLRRELDNILEYRITHPGITDWTSTTTEGAVLRAIVDLLTTEVATIVKDIQGKTLPVIG</sequence>
<dbReference type="Pfam" id="PF00270">
    <property type="entry name" value="DEAD"/>
    <property type="match status" value="1"/>
</dbReference>
<feature type="compositionally biased region" description="Gly residues" evidence="7">
    <location>
        <begin position="54"/>
        <end position="63"/>
    </location>
</feature>
<evidence type="ECO:0000256" key="6">
    <source>
        <dbReference type="ARBA" id="ARBA00022884"/>
    </source>
</evidence>
<dbReference type="InterPro" id="IPR007502">
    <property type="entry name" value="Helicase-assoc_dom"/>
</dbReference>
<dbReference type="InterPro" id="IPR011709">
    <property type="entry name" value="DEAD-box_helicase_OB_fold"/>
</dbReference>
<dbReference type="Pfam" id="PF04408">
    <property type="entry name" value="WHD_HA2"/>
    <property type="match status" value="1"/>
</dbReference>
<dbReference type="CDD" id="cd18791">
    <property type="entry name" value="SF2_C_RHA"/>
    <property type="match status" value="1"/>
</dbReference>
<feature type="region of interest" description="Disordered" evidence="7">
    <location>
        <begin position="1"/>
        <end position="72"/>
    </location>
</feature>
<keyword evidence="6" id="KW-0694">RNA-binding</keyword>
<dbReference type="PROSITE" id="PS51192">
    <property type="entry name" value="HELICASE_ATP_BIND_1"/>
    <property type="match status" value="1"/>
</dbReference>
<protein>
    <recommendedName>
        <fullName evidence="1">RNA helicase</fullName>
        <ecNumber evidence="1">3.6.4.13</ecNumber>
    </recommendedName>
</protein>
<dbReference type="InterPro" id="IPR014001">
    <property type="entry name" value="Helicase_ATP-bd"/>
</dbReference>
<keyword evidence="10" id="KW-1185">Reference proteome</keyword>
<evidence type="ECO:0000313" key="10">
    <source>
        <dbReference type="Proteomes" id="UP000695022"/>
    </source>
</evidence>
<dbReference type="Gene3D" id="1.20.120.1080">
    <property type="match status" value="1"/>
</dbReference>
<dbReference type="InterPro" id="IPR027417">
    <property type="entry name" value="P-loop_NTPase"/>
</dbReference>
<reference evidence="11" key="1">
    <citation type="submission" date="2025-08" db="UniProtKB">
        <authorList>
            <consortium name="RefSeq"/>
        </authorList>
    </citation>
    <scope>IDENTIFICATION</scope>
</reference>
<dbReference type="PROSITE" id="PS00690">
    <property type="entry name" value="DEAH_ATP_HELICASE"/>
    <property type="match status" value="1"/>
</dbReference>
<dbReference type="InterPro" id="IPR048333">
    <property type="entry name" value="HA2_WH"/>
</dbReference>
<dbReference type="PROSITE" id="PS51194">
    <property type="entry name" value="HELICASE_CTER"/>
    <property type="match status" value="1"/>
</dbReference>
<evidence type="ECO:0000256" key="3">
    <source>
        <dbReference type="ARBA" id="ARBA00022801"/>
    </source>
</evidence>
<evidence type="ECO:0000313" key="11">
    <source>
        <dbReference type="RefSeq" id="XP_014670430.1"/>
    </source>
</evidence>
<dbReference type="InterPro" id="IPR011545">
    <property type="entry name" value="DEAD/DEAH_box_helicase_dom"/>
</dbReference>
<feature type="domain" description="Helicase C-terminal" evidence="9">
    <location>
        <begin position="542"/>
        <end position="712"/>
    </location>
</feature>
<evidence type="ECO:0000256" key="2">
    <source>
        <dbReference type="ARBA" id="ARBA00022741"/>
    </source>
</evidence>
<dbReference type="InterPro" id="IPR059023">
    <property type="entry name" value="RNA_hel_CTD"/>
</dbReference>
<keyword evidence="4" id="KW-0347">Helicase</keyword>
<organism evidence="10 11">
    <name type="scientific">Priapulus caudatus</name>
    <name type="common">Priapulid worm</name>
    <dbReference type="NCBI Taxonomy" id="37621"/>
    <lineage>
        <taxon>Eukaryota</taxon>
        <taxon>Metazoa</taxon>
        <taxon>Ecdysozoa</taxon>
        <taxon>Scalidophora</taxon>
        <taxon>Priapulida</taxon>
        <taxon>Priapulimorpha</taxon>
        <taxon>Priapulimorphida</taxon>
        <taxon>Priapulidae</taxon>
        <taxon>Priapulus</taxon>
    </lineage>
</organism>
<dbReference type="Pfam" id="PF26026">
    <property type="entry name" value="RNA_hel_CTD"/>
    <property type="match status" value="1"/>
</dbReference>
<dbReference type="Gene3D" id="3.40.50.300">
    <property type="entry name" value="P-loop containing nucleotide triphosphate hydrolases"/>
    <property type="match status" value="2"/>
</dbReference>
<feature type="domain" description="Helicase ATP-binding" evidence="8">
    <location>
        <begin position="282"/>
        <end position="451"/>
    </location>
</feature>
<dbReference type="Proteomes" id="UP000695022">
    <property type="component" value="Unplaced"/>
</dbReference>
<evidence type="ECO:0000256" key="7">
    <source>
        <dbReference type="SAM" id="MobiDB-lite"/>
    </source>
</evidence>
<dbReference type="Pfam" id="PF07717">
    <property type="entry name" value="OB_NTP_bind"/>
    <property type="match status" value="1"/>
</dbReference>
<dbReference type="GeneID" id="106811358"/>
<accession>A0ABM1EE09</accession>
<dbReference type="InterPro" id="IPR002464">
    <property type="entry name" value="DNA/RNA_helicase_DEAH_CS"/>
</dbReference>